<proteinExistence type="predicted"/>
<dbReference type="EMBL" id="CM051396">
    <property type="protein sequence ID" value="KAJ4722038.1"/>
    <property type="molecule type" value="Genomic_DNA"/>
</dbReference>
<gene>
    <name evidence="1" type="ORF">OWV82_005607</name>
</gene>
<reference evidence="1 2" key="1">
    <citation type="journal article" date="2023" name="Science">
        <title>Complex scaffold remodeling in plant triterpene biosynthesis.</title>
        <authorList>
            <person name="De La Pena R."/>
            <person name="Hodgson H."/>
            <person name="Liu J.C."/>
            <person name="Stephenson M.J."/>
            <person name="Martin A.C."/>
            <person name="Owen C."/>
            <person name="Harkess A."/>
            <person name="Leebens-Mack J."/>
            <person name="Jimenez L.E."/>
            <person name="Osbourn A."/>
            <person name="Sattely E.S."/>
        </authorList>
    </citation>
    <scope>NUCLEOTIDE SEQUENCE [LARGE SCALE GENOMIC DNA]</scope>
    <source>
        <strain evidence="2">cv. JPN11</strain>
        <tissue evidence="1">Leaf</tissue>
    </source>
</reference>
<protein>
    <submittedName>
        <fullName evidence="1">Bromodomain and WD repeat-containing protein</fullName>
    </submittedName>
</protein>
<keyword evidence="2" id="KW-1185">Reference proteome</keyword>
<organism evidence="1 2">
    <name type="scientific">Melia azedarach</name>
    <name type="common">Chinaberry tree</name>
    <dbReference type="NCBI Taxonomy" id="155640"/>
    <lineage>
        <taxon>Eukaryota</taxon>
        <taxon>Viridiplantae</taxon>
        <taxon>Streptophyta</taxon>
        <taxon>Embryophyta</taxon>
        <taxon>Tracheophyta</taxon>
        <taxon>Spermatophyta</taxon>
        <taxon>Magnoliopsida</taxon>
        <taxon>eudicotyledons</taxon>
        <taxon>Gunneridae</taxon>
        <taxon>Pentapetalae</taxon>
        <taxon>rosids</taxon>
        <taxon>malvids</taxon>
        <taxon>Sapindales</taxon>
        <taxon>Meliaceae</taxon>
        <taxon>Melia</taxon>
    </lineage>
</organism>
<comment type="caution">
    <text evidence="1">The sequence shown here is derived from an EMBL/GenBank/DDBJ whole genome shotgun (WGS) entry which is preliminary data.</text>
</comment>
<evidence type="ECO:0000313" key="1">
    <source>
        <dbReference type="EMBL" id="KAJ4722038.1"/>
    </source>
</evidence>
<evidence type="ECO:0000313" key="2">
    <source>
        <dbReference type="Proteomes" id="UP001164539"/>
    </source>
</evidence>
<sequence>MALRKYLPSDDASSVAMKPLNFSSRVHGNAQLADSETSHTVEPDVDIDLREVYFLIMHFLSVGPCHKTCGHFWNELLEHQLLPRRYHAWYSRNGVASGHANDDGMSFPLSYNNLVERYPHIEKDHLVKLLKQLIMNTPSPSRGMIGGNAPNAADVPTLLGRGSFSLLSYDREKAQNETDRPPACMRWPHMQADQVHGLSLREIGGGFTRHHRAPSVRAACYAIAKPSTMVQKMQNIKRVRGHRNAVYCAIFDRSGRYVITGSDDRLVKIWSMETAYCLASCRGHEGDITDLAVSSNNALVASSSNDCIIRVWRLPDGLPISVLRGHTGAVTAIAFSPRPGSVYQLLSSSDDGTCRIWDARYSLFRPRIYIPRPSDSVTGKNLGSSSSTGPQSHQIFCCAFNANGTVFVTGSSDTLARVWNACKPSMDDSDQPNHEIDVLSGHENDVNYVQFSGCAVASRFSLADSSKEDNTPKFKNSWFCHDNIVTCSRDGSAIIWIPRSRRSHPKAARWTQAYHLKVPPPPMPPQPPRGGPRQRILPTRRGVNMIVWSLDNRFVLAAIMDCRICVWNAADGSLVHSLTGHTENTYVLDVHPFNPRIAMSAGYDGKTIVWDIWEGTPIRIYEISRFQLVDGKFSPDGTSIILSDDVGQLYILNTGQGESQQDAKYDQFFLGDYRPLIQDTSGYVLDQETQLAPYRRNLQDPLCDSGMIPYPEPYQTMYQQRRLGALGIEWRPSSLKLAVGPDFSLDPDYQLQPLADLDVMVEPLPEFIDVMDWEPENEVQSDDNDSEYNVAEEYSTGEEQGNVSSTSSGDSECSAEESEDGDDHKDGLRRSKRKKQKAEVEIMTSSGRRVKKRNLDEDDGNVIRNKRNRKVGNRQKSSRRKSSTSKSLRPQRAAARNARSFFSTITGTSTDGEDEDGSEGELSESESALQDSNIDSEESIRSLLNEQSRHSKGKEVSLDESEDVNKLNMPESHVNAGTRRRLVLKLPVRDSNRNGLLDGTSDKCAQLDNMVGTSSEGHWEATDGNRNRISSLDKGCCSADANYSLMEREGRGQFDKLEEHVNLSDGIKDEKIRWGGVRARSSKRLRLGETVPSDVSTRSGVRPDDHKEKVSELNGHIEPEKNGTDISHGLETANYVDKMDEDEVPLKEMNNLGGENAEILSGECSGKERSGFNEYRCYDESSKLVNMTDGNTTDYPIHYQNGTDQPPELREILAPISTKLRIKSRRILKDAEGPNLSVENKINGGCDALHDSSLDAKQNSVPEVLEHSGTNRISSDRVADGSRPLDAQIDSTSTLHDPAESHSHSKKMFDVVYRRSKTSRDKTNSEGDGGGIGESMSNANNNNFDEVITTDGSRRTRSMGLQTSTHDPNNVGNNLRLEQQNHPEDMHRSAHNRSTNRCQLPYEEWGSSSRMTVGLRSTRNRRSSYLFCDSTPTATDRRKTHQSSRKGSWLMLSTHEEGSRYIPQLGDEIVYLRQGHQEYINYSCSREVGPWATVRGNIRAVEFCKVESLEYATASGSGDSCCKMTLKFIDPNSSVFNKTFKLTLPEVTSFPDFLVEKTRFDAAIERNWTCRDKCKVWWKNEGEEDGSWWDGRILYVKPKSSEFPDSPWERYTVQYKTEPTETHLHSPWELFDADTQWEQLHIDDDSRSKLLSAFAKLEQSANKVQDQYGVQKLKQVSNKSNFTNRFPVPLSLEVIQSRLENNYYRSLEAVKHDISVMLSNAESYFCRNTDLSTKIKRLSDWFTWTLSSLQPGLVHEVGE</sequence>
<dbReference type="Proteomes" id="UP001164539">
    <property type="component" value="Chromosome 3"/>
</dbReference>
<name>A0ACC1YG25_MELAZ</name>
<accession>A0ACC1YG25</accession>